<dbReference type="AlphaFoldDB" id="A0A5S9F439"/>
<gene>
    <name evidence="2" type="ORF">UABAM_02420</name>
</gene>
<dbReference type="Proteomes" id="UP000326354">
    <property type="component" value="Chromosome"/>
</dbReference>
<keyword evidence="3" id="KW-1185">Reference proteome</keyword>
<proteinExistence type="predicted"/>
<dbReference type="PANTHER" id="PTHR38589">
    <property type="entry name" value="BLR0621 PROTEIN"/>
    <property type="match status" value="1"/>
</dbReference>
<evidence type="ECO:0000259" key="1">
    <source>
        <dbReference type="Pfam" id="PF03734"/>
    </source>
</evidence>
<dbReference type="RefSeq" id="WP_151968242.1">
    <property type="nucleotide sequence ID" value="NZ_AP019860.1"/>
</dbReference>
<evidence type="ECO:0000313" key="2">
    <source>
        <dbReference type="EMBL" id="BBM84064.1"/>
    </source>
</evidence>
<dbReference type="PANTHER" id="PTHR38589:SF1">
    <property type="entry name" value="BLR0621 PROTEIN"/>
    <property type="match status" value="1"/>
</dbReference>
<dbReference type="EMBL" id="AP019860">
    <property type="protein sequence ID" value="BBM84064.1"/>
    <property type="molecule type" value="Genomic_DNA"/>
</dbReference>
<dbReference type="OrthoDB" id="186490at2"/>
<protein>
    <recommendedName>
        <fullName evidence="1">L,D-TPase catalytic domain-containing protein</fullName>
    </recommendedName>
</protein>
<dbReference type="InterPro" id="IPR005490">
    <property type="entry name" value="LD_TPept_cat_dom"/>
</dbReference>
<dbReference type="KEGG" id="uam:UABAM_02420"/>
<dbReference type="Pfam" id="PF03734">
    <property type="entry name" value="YkuD"/>
    <property type="match status" value="1"/>
</dbReference>
<reference evidence="2 3" key="1">
    <citation type="submission" date="2019-08" db="EMBL/GenBank/DDBJ databases">
        <title>Complete genome sequence of Candidatus Uab amorphum.</title>
        <authorList>
            <person name="Shiratori T."/>
            <person name="Suzuki S."/>
            <person name="Kakizawa Y."/>
            <person name="Ishida K."/>
        </authorList>
    </citation>
    <scope>NUCLEOTIDE SEQUENCE [LARGE SCALE GENOMIC DNA]</scope>
    <source>
        <strain evidence="2 3">SRT547</strain>
    </source>
</reference>
<dbReference type="GO" id="GO:0016740">
    <property type="term" value="F:transferase activity"/>
    <property type="evidence" value="ECO:0007669"/>
    <property type="project" value="InterPro"/>
</dbReference>
<name>A0A5S9F439_UABAM</name>
<accession>A0A5S9F439</accession>
<sequence>MRKVLTITLILLGCISSQMNEDTQQVIVVVNEKWEDSKATLYLLEKKDNQWQHQTSWPTVTGRNGLAWGKGEFTLPSKDMVEKKEGDGKAPAGIFKITNMLYGYAKTPPEGTKLNYTALSENYLGIDDSKSKYYNKIVDTRKIEKDWDSFEHMRRKDHLYRWVLVVEHNLNPTTKGSGSCIFLHLWISPQSDTSGCTAMSEANILKLIKWIDPQKKPRFIQLPRRIYQSYASQMGLPKLPVEEPKNEK</sequence>
<organism evidence="2 3">
    <name type="scientific">Uabimicrobium amorphum</name>
    <dbReference type="NCBI Taxonomy" id="2596890"/>
    <lineage>
        <taxon>Bacteria</taxon>
        <taxon>Pseudomonadati</taxon>
        <taxon>Planctomycetota</taxon>
        <taxon>Candidatus Uabimicrobiia</taxon>
        <taxon>Candidatus Uabimicrobiales</taxon>
        <taxon>Candidatus Uabimicrobiaceae</taxon>
        <taxon>Candidatus Uabimicrobium</taxon>
    </lineage>
</organism>
<evidence type="ECO:0000313" key="3">
    <source>
        <dbReference type="Proteomes" id="UP000326354"/>
    </source>
</evidence>
<feature type="domain" description="L,D-TPase catalytic" evidence="1">
    <location>
        <begin position="40"/>
        <end position="214"/>
    </location>
</feature>